<dbReference type="Proteomes" id="UP001497516">
    <property type="component" value="Chromosome 10"/>
</dbReference>
<reference evidence="2 3" key="1">
    <citation type="submission" date="2024-04" db="EMBL/GenBank/DDBJ databases">
        <authorList>
            <person name="Fracassetti M."/>
        </authorList>
    </citation>
    <scope>NUCLEOTIDE SEQUENCE [LARGE SCALE GENOMIC DNA]</scope>
</reference>
<organism evidence="2 3">
    <name type="scientific">Linum trigynum</name>
    <dbReference type="NCBI Taxonomy" id="586398"/>
    <lineage>
        <taxon>Eukaryota</taxon>
        <taxon>Viridiplantae</taxon>
        <taxon>Streptophyta</taxon>
        <taxon>Embryophyta</taxon>
        <taxon>Tracheophyta</taxon>
        <taxon>Spermatophyta</taxon>
        <taxon>Magnoliopsida</taxon>
        <taxon>eudicotyledons</taxon>
        <taxon>Gunneridae</taxon>
        <taxon>Pentapetalae</taxon>
        <taxon>rosids</taxon>
        <taxon>fabids</taxon>
        <taxon>Malpighiales</taxon>
        <taxon>Linaceae</taxon>
        <taxon>Linum</taxon>
    </lineage>
</organism>
<sequence>MAALQSRNYQNKLIPTIFLAILILSISVQQCPCNATRDVFHDEPAVTTAVKEQPASAADYQVEGKYPFCSWCCNILVGNLCCHDLKWFKCGRGI</sequence>
<proteinExistence type="predicted"/>
<keyword evidence="1" id="KW-0732">Signal</keyword>
<name>A0AAV2D2Q6_9ROSI</name>
<accession>A0AAV2D2Q6</accession>
<protein>
    <submittedName>
        <fullName evidence="2">Uncharacterized protein</fullName>
    </submittedName>
</protein>
<feature type="chain" id="PRO_5043505947" evidence="1">
    <location>
        <begin position="31"/>
        <end position="94"/>
    </location>
</feature>
<dbReference type="AlphaFoldDB" id="A0AAV2D2Q6"/>
<evidence type="ECO:0000313" key="3">
    <source>
        <dbReference type="Proteomes" id="UP001497516"/>
    </source>
</evidence>
<dbReference type="EMBL" id="OZ034814">
    <property type="protein sequence ID" value="CAL1363632.1"/>
    <property type="molecule type" value="Genomic_DNA"/>
</dbReference>
<evidence type="ECO:0000256" key="1">
    <source>
        <dbReference type="SAM" id="SignalP"/>
    </source>
</evidence>
<evidence type="ECO:0000313" key="2">
    <source>
        <dbReference type="EMBL" id="CAL1363632.1"/>
    </source>
</evidence>
<feature type="signal peptide" evidence="1">
    <location>
        <begin position="1"/>
        <end position="30"/>
    </location>
</feature>
<gene>
    <name evidence="2" type="ORF">LTRI10_LOCUS10009</name>
</gene>
<keyword evidence="3" id="KW-1185">Reference proteome</keyword>